<gene>
    <name evidence="7" type="ORF">RchiOBHm_Chr7g0186521</name>
</gene>
<keyword evidence="3 5" id="KW-0624">Polysaccharide degradation</keyword>
<accession>A0A2P6P3Z8</accession>
<comment type="similarity">
    <text evidence="1 5">Belongs to the glycosyl hydrolase 14 family.</text>
</comment>
<dbReference type="AlphaFoldDB" id="A0A2P6P3Z8"/>
<proteinExistence type="inferred from homology"/>
<evidence type="ECO:0000256" key="3">
    <source>
        <dbReference type="ARBA" id="ARBA00023326"/>
    </source>
</evidence>
<dbReference type="GO" id="GO:0000272">
    <property type="term" value="P:polysaccharide catabolic process"/>
    <property type="evidence" value="ECO:0007669"/>
    <property type="project" value="UniProtKB-KW"/>
</dbReference>
<dbReference type="EMBL" id="PDCK01000045">
    <property type="protein sequence ID" value="PRQ16649.1"/>
    <property type="molecule type" value="Genomic_DNA"/>
</dbReference>
<reference evidence="7 8" key="1">
    <citation type="journal article" date="2018" name="Nat. Genet.">
        <title>The Rosa genome provides new insights in the design of modern roses.</title>
        <authorList>
            <person name="Bendahmane M."/>
        </authorList>
    </citation>
    <scope>NUCLEOTIDE SEQUENCE [LARGE SCALE GENOMIC DNA]</scope>
    <source>
        <strain evidence="8">cv. Old Blush</strain>
    </source>
</reference>
<dbReference type="SUPFAM" id="SSF51445">
    <property type="entry name" value="(Trans)glycosidases"/>
    <property type="match status" value="1"/>
</dbReference>
<evidence type="ECO:0000256" key="2">
    <source>
        <dbReference type="ARBA" id="ARBA00023277"/>
    </source>
</evidence>
<evidence type="ECO:0000256" key="6">
    <source>
        <dbReference type="SAM" id="Phobius"/>
    </source>
</evidence>
<keyword evidence="5 7" id="KW-0326">Glycosidase</keyword>
<dbReference type="PANTHER" id="PTHR31352">
    <property type="entry name" value="BETA-AMYLASE 1, CHLOROPLASTIC"/>
    <property type="match status" value="1"/>
</dbReference>
<organism evidence="7 8">
    <name type="scientific">Rosa chinensis</name>
    <name type="common">China rose</name>
    <dbReference type="NCBI Taxonomy" id="74649"/>
    <lineage>
        <taxon>Eukaryota</taxon>
        <taxon>Viridiplantae</taxon>
        <taxon>Streptophyta</taxon>
        <taxon>Embryophyta</taxon>
        <taxon>Tracheophyta</taxon>
        <taxon>Spermatophyta</taxon>
        <taxon>Magnoliopsida</taxon>
        <taxon>eudicotyledons</taxon>
        <taxon>Gunneridae</taxon>
        <taxon>Pentapetalae</taxon>
        <taxon>rosids</taxon>
        <taxon>fabids</taxon>
        <taxon>Rosales</taxon>
        <taxon>Rosaceae</taxon>
        <taxon>Rosoideae</taxon>
        <taxon>Rosoideae incertae sedis</taxon>
        <taxon>Rosa</taxon>
    </lineage>
</organism>
<protein>
    <recommendedName>
        <fullName evidence="5">Beta-amylase</fullName>
        <ecNumber evidence="5">3.2.1.2</ecNumber>
    </recommendedName>
</protein>
<keyword evidence="8" id="KW-1185">Reference proteome</keyword>
<evidence type="ECO:0000256" key="1">
    <source>
        <dbReference type="ARBA" id="ARBA00005652"/>
    </source>
</evidence>
<dbReference type="PRINTS" id="PR00750">
    <property type="entry name" value="BETAAMYLASE"/>
</dbReference>
<name>A0A2P6P3Z8_ROSCH</name>
<comment type="catalytic activity">
    <reaction evidence="5">
        <text>Hydrolysis of (1-&gt;4)-alpha-D-glucosidic linkages in polysaccharides so as to remove successive maltose units from the non-reducing ends of the chains.</text>
        <dbReference type="EC" id="3.2.1.2"/>
    </reaction>
</comment>
<dbReference type="Gramene" id="PRQ16649">
    <property type="protein sequence ID" value="PRQ16649"/>
    <property type="gene ID" value="RchiOBHm_Chr7g0186521"/>
</dbReference>
<dbReference type="Pfam" id="PF01373">
    <property type="entry name" value="Glyco_hydro_14"/>
    <property type="match status" value="2"/>
</dbReference>
<evidence type="ECO:0000256" key="5">
    <source>
        <dbReference type="RuleBase" id="RU000509"/>
    </source>
</evidence>
<keyword evidence="6" id="KW-0812">Transmembrane</keyword>
<dbReference type="EC" id="3.2.1.2" evidence="5"/>
<feature type="active site" description="Proton donor" evidence="4">
    <location>
        <position position="264"/>
    </location>
</feature>
<comment type="caution">
    <text evidence="7">The sequence shown here is derived from an EMBL/GenBank/DDBJ whole genome shotgun (WGS) entry which is preliminary data.</text>
</comment>
<dbReference type="Gene3D" id="3.20.20.80">
    <property type="entry name" value="Glycosidases"/>
    <property type="match status" value="1"/>
</dbReference>
<keyword evidence="6" id="KW-1133">Transmembrane helix</keyword>
<dbReference type="STRING" id="74649.A0A2P6P3Z8"/>
<keyword evidence="6" id="KW-0472">Membrane</keyword>
<dbReference type="InterPro" id="IPR001554">
    <property type="entry name" value="Glyco_hydro_14"/>
</dbReference>
<dbReference type="GO" id="GO:0016161">
    <property type="term" value="F:beta-amylase activity"/>
    <property type="evidence" value="ECO:0007669"/>
    <property type="project" value="UniProtKB-EC"/>
</dbReference>
<evidence type="ECO:0000256" key="4">
    <source>
        <dbReference type="PIRSR" id="PIRSR601554-1"/>
    </source>
</evidence>
<keyword evidence="2 5" id="KW-0119">Carbohydrate metabolism</keyword>
<dbReference type="InterPro" id="IPR017853">
    <property type="entry name" value="GH"/>
</dbReference>
<dbReference type="Proteomes" id="UP000238479">
    <property type="component" value="Chromosome 7"/>
</dbReference>
<feature type="active site" description="Proton acceptor" evidence="4">
    <location>
        <position position="457"/>
    </location>
</feature>
<sequence length="522" mass="59373">MSTISIIHSPSTLTRFPCIFRTKPHPIIHHQRFTTRSAAGRRQLNLSVQSSSTASPVYVTLPLAELNVYADPVGTVGRREFTVESLGILAEAGVEGVVMDVWWGLVERDQPRVYHWEPFLEMAELVQRSGLKIRVVLAFHEGYPHTQSCAEKVSLPLWILEEFYKNRDLVCAERHGWHKEEYISLGCDTLPVLRGRSPLEAYADFMRSFRDNFRPFLGLVITVSGYTYYTISLMYAIDKKYIHNKSMQNLFLQGIQVGMGPEGELRYPSSDFQDLLLGRAGKFHCYDKYMVASLKEHAREVGMPEWGNVYRVAEQLQFAENGNDSWNTPYGAFLLEWYSGMLLMHGERICEQAEAIFSGTNVTMSAKLAGHYCHYLTQSHVSELTAGYYNTSTRDGYLPFARMFARQTMSLRHGFALCCSCFDLKDEMERYPTSSPEGLLKQMLSAARVCGIPVEGETSASLCNGRIISLKQVVTMSKHYLSGLENPSFSFKLRATKEELFNSPKYWAMFTDFVSQMSNVND</sequence>
<keyword evidence="5 7" id="KW-0378">Hydrolase</keyword>
<evidence type="ECO:0000313" key="7">
    <source>
        <dbReference type="EMBL" id="PRQ16649.1"/>
    </source>
</evidence>
<feature type="transmembrane region" description="Helical" evidence="6">
    <location>
        <begin position="216"/>
        <end position="237"/>
    </location>
</feature>
<evidence type="ECO:0000313" key="8">
    <source>
        <dbReference type="Proteomes" id="UP000238479"/>
    </source>
</evidence>
<dbReference type="PANTHER" id="PTHR31352:SF7">
    <property type="entry name" value="BETA-AMYLASE"/>
    <property type="match status" value="1"/>
</dbReference>